<dbReference type="AlphaFoldDB" id="A0A670HQT1"/>
<dbReference type="Ensembl" id="ENSPMRT00000001521.1">
    <property type="protein sequence ID" value="ENSPMRP00000001432.1"/>
    <property type="gene ID" value="ENSPMRG00000001073.1"/>
</dbReference>
<reference evidence="6" key="3">
    <citation type="submission" date="2025-09" db="UniProtKB">
        <authorList>
            <consortium name="Ensembl"/>
        </authorList>
    </citation>
    <scope>IDENTIFICATION</scope>
</reference>
<organism evidence="6 7">
    <name type="scientific">Podarcis muralis</name>
    <name type="common">Wall lizard</name>
    <name type="synonym">Lacerta muralis</name>
    <dbReference type="NCBI Taxonomy" id="64176"/>
    <lineage>
        <taxon>Eukaryota</taxon>
        <taxon>Metazoa</taxon>
        <taxon>Chordata</taxon>
        <taxon>Craniata</taxon>
        <taxon>Vertebrata</taxon>
        <taxon>Euteleostomi</taxon>
        <taxon>Lepidosauria</taxon>
        <taxon>Squamata</taxon>
        <taxon>Bifurcata</taxon>
        <taxon>Unidentata</taxon>
        <taxon>Episquamata</taxon>
        <taxon>Laterata</taxon>
        <taxon>Lacertibaenia</taxon>
        <taxon>Lacertidae</taxon>
        <taxon>Podarcis</taxon>
    </lineage>
</organism>
<dbReference type="Pfam" id="PF15227">
    <property type="entry name" value="zf-C3HC4_4"/>
    <property type="match status" value="1"/>
</dbReference>
<dbReference type="InterPro" id="IPR051051">
    <property type="entry name" value="E3_ubiq-ligase_TRIM/RNF"/>
</dbReference>
<accession>A0A670HQT1</accession>
<evidence type="ECO:0000256" key="1">
    <source>
        <dbReference type="ARBA" id="ARBA00022723"/>
    </source>
</evidence>
<dbReference type="InterPro" id="IPR017907">
    <property type="entry name" value="Znf_RING_CS"/>
</dbReference>
<dbReference type="InterPro" id="IPR013083">
    <property type="entry name" value="Znf_RING/FYVE/PHD"/>
</dbReference>
<dbReference type="GeneTree" id="ENSGT01030000234669"/>
<dbReference type="SMART" id="SM00184">
    <property type="entry name" value="RING"/>
    <property type="match status" value="1"/>
</dbReference>
<evidence type="ECO:0000259" key="5">
    <source>
        <dbReference type="PROSITE" id="PS50089"/>
    </source>
</evidence>
<dbReference type="PROSITE" id="PS00518">
    <property type="entry name" value="ZF_RING_1"/>
    <property type="match status" value="1"/>
</dbReference>
<keyword evidence="2 4" id="KW-0863">Zinc-finger</keyword>
<reference evidence="6" key="2">
    <citation type="submission" date="2025-08" db="UniProtKB">
        <authorList>
            <consortium name="Ensembl"/>
        </authorList>
    </citation>
    <scope>IDENTIFICATION</scope>
</reference>
<dbReference type="PROSITE" id="PS50089">
    <property type="entry name" value="ZF_RING_2"/>
    <property type="match status" value="1"/>
</dbReference>
<evidence type="ECO:0000256" key="2">
    <source>
        <dbReference type="ARBA" id="ARBA00022771"/>
    </source>
</evidence>
<dbReference type="PANTHER" id="PTHR25465">
    <property type="entry name" value="B-BOX DOMAIN CONTAINING"/>
    <property type="match status" value="1"/>
</dbReference>
<evidence type="ECO:0000256" key="3">
    <source>
        <dbReference type="ARBA" id="ARBA00022833"/>
    </source>
</evidence>
<feature type="domain" description="RING-type" evidence="5">
    <location>
        <begin position="17"/>
        <end position="42"/>
    </location>
</feature>
<name>A0A670HQT1_PODMU</name>
<dbReference type="PANTHER" id="PTHR25465:SF14">
    <property type="entry name" value="E3 UBIQUITIN-PROTEIN LIGASE TRIM65"/>
    <property type="match status" value="1"/>
</dbReference>
<protein>
    <recommendedName>
        <fullName evidence="5">RING-type domain-containing protein</fullName>
    </recommendedName>
</protein>
<keyword evidence="3" id="KW-0862">Zinc</keyword>
<sequence length="95" mass="10639">MAAAGGHIQNLRDEATCSICLDYFKDPVTIPECGHNFCRSCLVLFWGESEGDKGILKYSQQLQRFELGPWQGEKGLTSSTSPRKVALYIVIRVQM</sequence>
<dbReference type="Gene3D" id="3.30.40.10">
    <property type="entry name" value="Zinc/RING finger domain, C3HC4 (zinc finger)"/>
    <property type="match status" value="1"/>
</dbReference>
<dbReference type="SUPFAM" id="SSF57850">
    <property type="entry name" value="RING/U-box"/>
    <property type="match status" value="1"/>
</dbReference>
<evidence type="ECO:0000256" key="4">
    <source>
        <dbReference type="PROSITE-ProRule" id="PRU00175"/>
    </source>
</evidence>
<dbReference type="GO" id="GO:0008270">
    <property type="term" value="F:zinc ion binding"/>
    <property type="evidence" value="ECO:0007669"/>
    <property type="project" value="UniProtKB-KW"/>
</dbReference>
<reference evidence="6 7" key="1">
    <citation type="journal article" date="2019" name="Proc. Natl. Acad. Sci. U.S.A.">
        <title>Regulatory changes in pterin and carotenoid genes underlie balanced color polymorphisms in the wall lizard.</title>
        <authorList>
            <person name="Andrade P."/>
            <person name="Pinho C."/>
            <person name="Perez I de Lanuza G."/>
            <person name="Afonso S."/>
            <person name="Brejcha J."/>
            <person name="Rubin C.J."/>
            <person name="Wallerman O."/>
            <person name="Pereira P."/>
            <person name="Sabatino S.J."/>
            <person name="Bellati A."/>
            <person name="Pellitteri-Rosa D."/>
            <person name="Bosakova Z."/>
            <person name="Bunikis I."/>
            <person name="Carretero M.A."/>
            <person name="Feiner N."/>
            <person name="Marsik P."/>
            <person name="Pauperio F."/>
            <person name="Salvi D."/>
            <person name="Soler L."/>
            <person name="While G.M."/>
            <person name="Uller T."/>
            <person name="Font E."/>
            <person name="Andersson L."/>
            <person name="Carneiro M."/>
        </authorList>
    </citation>
    <scope>NUCLEOTIDE SEQUENCE</scope>
</reference>
<evidence type="ECO:0000313" key="7">
    <source>
        <dbReference type="Proteomes" id="UP000472272"/>
    </source>
</evidence>
<proteinExistence type="predicted"/>
<dbReference type="Proteomes" id="UP000472272">
    <property type="component" value="Chromosome 2"/>
</dbReference>
<keyword evidence="1" id="KW-0479">Metal-binding</keyword>
<keyword evidence="7" id="KW-1185">Reference proteome</keyword>
<evidence type="ECO:0000313" key="6">
    <source>
        <dbReference type="Ensembl" id="ENSPMRP00000001432.1"/>
    </source>
</evidence>
<dbReference type="InterPro" id="IPR001841">
    <property type="entry name" value="Znf_RING"/>
</dbReference>